<name>A0A937X8Q1_UNCEI</name>
<evidence type="ECO:0000313" key="1">
    <source>
        <dbReference type="EMBL" id="MBM3316549.1"/>
    </source>
</evidence>
<reference evidence="1" key="1">
    <citation type="submission" date="2019-03" db="EMBL/GenBank/DDBJ databases">
        <title>Lake Tanganyika Metagenome-Assembled Genomes (MAGs).</title>
        <authorList>
            <person name="Tran P."/>
        </authorList>
    </citation>
    <scope>NUCLEOTIDE SEQUENCE</scope>
    <source>
        <strain evidence="1">M_DeepCast_400m_m2_100</strain>
    </source>
</reference>
<comment type="caution">
    <text evidence="1">The sequence shown here is derived from an EMBL/GenBank/DDBJ whole genome shotgun (WGS) entry which is preliminary data.</text>
</comment>
<gene>
    <name evidence="1" type="ORF">FJY75_01725</name>
</gene>
<dbReference type="InterPro" id="IPR051319">
    <property type="entry name" value="Oligoribo/pAp-PDE_c-di-AMP_PDE"/>
</dbReference>
<dbReference type="SUPFAM" id="SSF64182">
    <property type="entry name" value="DHH phosphoesterases"/>
    <property type="match status" value="1"/>
</dbReference>
<proteinExistence type="predicted"/>
<evidence type="ECO:0000313" key="2">
    <source>
        <dbReference type="Proteomes" id="UP000748308"/>
    </source>
</evidence>
<dbReference type="PANTHER" id="PTHR47618:SF1">
    <property type="entry name" value="BIFUNCTIONAL OLIGORIBONUCLEASE AND PAP PHOSPHATASE NRNA"/>
    <property type="match status" value="1"/>
</dbReference>
<dbReference type="Proteomes" id="UP000748308">
    <property type="component" value="Unassembled WGS sequence"/>
</dbReference>
<organism evidence="1 2">
    <name type="scientific">Eiseniibacteriota bacterium</name>
    <dbReference type="NCBI Taxonomy" id="2212470"/>
    <lineage>
        <taxon>Bacteria</taxon>
        <taxon>Candidatus Eiseniibacteriota</taxon>
    </lineage>
</organism>
<dbReference type="InterPro" id="IPR038763">
    <property type="entry name" value="DHH_sf"/>
</dbReference>
<sequence>MKREQRRYTRLAEALAGARRALILLHDHPDPDALAGGLLLRRILRRGLRVAADIGYGGRIGRAENQAMVRELRIPLIHRAQLRGERYDALALVDTQPGSGNHSLPEGLRPEIVFDHHPLRRSTREAVFSDVRPGFGAVSTILFEYLQPAGLAPDRRLATAVFHAIRSETQNLGREGTPADARVFTTLFPLVDNRRLARIEQAPVSPGYLGSLSVALRTTRLFGEVAVARLGRVPYPDAPAQLADFLLRVEGVEWVLACGMHQRRLYLSLRAERHGAQAGRVLRRIVGDRGRAGGHGSMAGGRIDLDRAASAATEEARLERRAREILGVAHSRPRPLMPGRACPPR</sequence>
<dbReference type="AlphaFoldDB" id="A0A937X8Q1"/>
<dbReference type="PANTHER" id="PTHR47618">
    <property type="entry name" value="BIFUNCTIONAL OLIGORIBONUCLEASE AND PAP PHOSPHATASE NRNA"/>
    <property type="match status" value="1"/>
</dbReference>
<accession>A0A937X8Q1</accession>
<dbReference type="EMBL" id="VGIY01000021">
    <property type="protein sequence ID" value="MBM3316549.1"/>
    <property type="molecule type" value="Genomic_DNA"/>
</dbReference>
<protein>
    <submittedName>
        <fullName evidence="1">Uncharacterized protein</fullName>
    </submittedName>
</protein>
<dbReference type="Gene3D" id="3.90.1640.10">
    <property type="entry name" value="inorganic pyrophosphatase (n-terminal core)"/>
    <property type="match status" value="1"/>
</dbReference>